<feature type="domain" description="DUF4283" evidence="1">
    <location>
        <begin position="96"/>
        <end position="165"/>
    </location>
</feature>
<gene>
    <name evidence="2" type="ORF">SO802_022386</name>
</gene>
<dbReference type="InterPro" id="IPR025558">
    <property type="entry name" value="DUF4283"/>
</dbReference>
<proteinExistence type="predicted"/>
<sequence>MNFTKRLARKILLRQRGSISVPGNSLPGLFTDDFGSFLCSLVNDDLIGSVNLVVYKGGMENLAGLWKRLSLSEEEGSSYKSEAVEGGSGCVVAAKFFTHRVLNMEAIARTFKPLWRTKLGFEVKDVGNHTVLFVFGDEVDANRVLMGEPWNYDTHLVSFRRLVSNIPVKNLEFNRTMF</sequence>
<evidence type="ECO:0000313" key="3">
    <source>
        <dbReference type="Proteomes" id="UP001459277"/>
    </source>
</evidence>
<dbReference type="EMBL" id="JAZDWU010000007">
    <property type="protein sequence ID" value="KAK9997700.1"/>
    <property type="molecule type" value="Genomic_DNA"/>
</dbReference>
<protein>
    <recommendedName>
        <fullName evidence="1">DUF4283 domain-containing protein</fullName>
    </recommendedName>
</protein>
<comment type="caution">
    <text evidence="2">The sequence shown here is derived from an EMBL/GenBank/DDBJ whole genome shotgun (WGS) entry which is preliminary data.</text>
</comment>
<keyword evidence="3" id="KW-1185">Reference proteome</keyword>
<reference evidence="2 3" key="1">
    <citation type="submission" date="2024-01" db="EMBL/GenBank/DDBJ databases">
        <title>A telomere-to-telomere, gap-free genome of sweet tea (Lithocarpus litseifolius).</title>
        <authorList>
            <person name="Zhou J."/>
        </authorList>
    </citation>
    <scope>NUCLEOTIDE SEQUENCE [LARGE SCALE GENOMIC DNA]</scope>
    <source>
        <strain evidence="2">Zhou-2022a</strain>
        <tissue evidence="2">Leaf</tissue>
    </source>
</reference>
<evidence type="ECO:0000259" key="1">
    <source>
        <dbReference type="Pfam" id="PF14111"/>
    </source>
</evidence>
<evidence type="ECO:0000313" key="2">
    <source>
        <dbReference type="EMBL" id="KAK9997700.1"/>
    </source>
</evidence>
<accession>A0AAW2CHN5</accession>
<dbReference type="AlphaFoldDB" id="A0AAW2CHN5"/>
<dbReference type="Proteomes" id="UP001459277">
    <property type="component" value="Unassembled WGS sequence"/>
</dbReference>
<name>A0AAW2CHN5_9ROSI</name>
<organism evidence="2 3">
    <name type="scientific">Lithocarpus litseifolius</name>
    <dbReference type="NCBI Taxonomy" id="425828"/>
    <lineage>
        <taxon>Eukaryota</taxon>
        <taxon>Viridiplantae</taxon>
        <taxon>Streptophyta</taxon>
        <taxon>Embryophyta</taxon>
        <taxon>Tracheophyta</taxon>
        <taxon>Spermatophyta</taxon>
        <taxon>Magnoliopsida</taxon>
        <taxon>eudicotyledons</taxon>
        <taxon>Gunneridae</taxon>
        <taxon>Pentapetalae</taxon>
        <taxon>rosids</taxon>
        <taxon>fabids</taxon>
        <taxon>Fagales</taxon>
        <taxon>Fagaceae</taxon>
        <taxon>Lithocarpus</taxon>
    </lineage>
</organism>
<dbReference type="Pfam" id="PF14111">
    <property type="entry name" value="DUF4283"/>
    <property type="match status" value="1"/>
</dbReference>